<dbReference type="AlphaFoldDB" id="A0A6I3KZP6"/>
<protein>
    <submittedName>
        <fullName evidence="1">Uncharacterized protein</fullName>
    </submittedName>
</protein>
<dbReference type="Proteomes" id="UP000432464">
    <property type="component" value="Unassembled WGS sequence"/>
</dbReference>
<sequence>MRRIEYPGGVFEHAVEEHHGRDIRSRSPVEAMDRQLLRRAHPEIAENPIAPILPGRPPVVHRV</sequence>
<evidence type="ECO:0000313" key="1">
    <source>
        <dbReference type="EMBL" id="MTE15522.1"/>
    </source>
</evidence>
<organism evidence="1 2">
    <name type="scientific">Nocardia aurantiaca</name>
    <dbReference type="NCBI Taxonomy" id="2675850"/>
    <lineage>
        <taxon>Bacteria</taxon>
        <taxon>Bacillati</taxon>
        <taxon>Actinomycetota</taxon>
        <taxon>Actinomycetes</taxon>
        <taxon>Mycobacteriales</taxon>
        <taxon>Nocardiaceae</taxon>
        <taxon>Nocardia</taxon>
    </lineage>
</organism>
<accession>A0A6I3KZP6</accession>
<name>A0A6I3KZP6_9NOCA</name>
<evidence type="ECO:0000313" key="2">
    <source>
        <dbReference type="Proteomes" id="UP000432464"/>
    </source>
</evidence>
<keyword evidence="2" id="KW-1185">Reference proteome</keyword>
<gene>
    <name evidence="1" type="ORF">GLP40_22475</name>
</gene>
<dbReference type="EMBL" id="WMBB01000010">
    <property type="protein sequence ID" value="MTE15522.1"/>
    <property type="molecule type" value="Genomic_DNA"/>
</dbReference>
<proteinExistence type="predicted"/>
<reference evidence="1 2" key="1">
    <citation type="submission" date="2019-11" db="EMBL/GenBank/DDBJ databases">
        <title>Nocardia sp. nov. CT2-14 isolated from soil.</title>
        <authorList>
            <person name="Kanchanasin P."/>
            <person name="Tanasupawat S."/>
            <person name="Yuki M."/>
            <person name="Kudo T."/>
        </authorList>
    </citation>
    <scope>NUCLEOTIDE SEQUENCE [LARGE SCALE GENOMIC DNA]</scope>
    <source>
        <strain evidence="1 2">CT2-14</strain>
    </source>
</reference>
<comment type="caution">
    <text evidence="1">The sequence shown here is derived from an EMBL/GenBank/DDBJ whole genome shotgun (WGS) entry which is preliminary data.</text>
</comment>
<dbReference type="RefSeq" id="WP_154789941.1">
    <property type="nucleotide sequence ID" value="NZ_WMBB01000010.1"/>
</dbReference>